<dbReference type="GO" id="GO:0004930">
    <property type="term" value="F:G protein-coupled receptor activity"/>
    <property type="evidence" value="ECO:0007669"/>
    <property type="project" value="UniProtKB-KW"/>
</dbReference>
<dbReference type="Gene3D" id="2.10.50.30">
    <property type="entry name" value="GPCR, family 3, nine cysteines domain"/>
    <property type="match status" value="1"/>
</dbReference>
<evidence type="ECO:0000256" key="9">
    <source>
        <dbReference type="ARBA" id="ARBA00023224"/>
    </source>
</evidence>
<feature type="non-terminal residue" evidence="12">
    <location>
        <position position="476"/>
    </location>
</feature>
<sequence>LYPNFSRVIASDAYMVTAIVDFLTKLDLNYVSVMFDNTHESTRLYHRLKDGLNLTQICVGKKLMINEKTNLARMLRDLLKDKLASRIIIVMGGKRLTELVMSTVSKTDLEGQFLWVGNDYWEEYIYKNLAPRGSIGVHFKRPSNQTDFHAYLQRLDIKDANPWLVRALETKDRCKDKKCLQQRIAISLKNPHAVLALMKDCPYVLANVLSKFLKYRCPRMVGSLALECFNRISEDFKLYMNHINAKEDIRSFKLNPQNSNEMFSVVQSAYDISNKPFELAQFSMKQNTTLVLRQFSLSQLKIPFERLRPESFCWKACAAGEYQYARSRWCWSCRRCQDNELVSDNLKSCVLCPPFYWPHTSGENKMHCRKIQVDRFHWFYRTAAMFLAASLLGSVSVLLILLLYCKKRSQPIIKASSVEISVIQLLLIALGYGTVPMFMENPSSLRCTLGLFFYMTSFDLLYATMLIKAIRVYRIF</sequence>
<keyword evidence="9" id="KW-0807">Transducer</keyword>
<keyword evidence="6 10" id="KW-0472">Membrane</keyword>
<reference evidence="12 13" key="1">
    <citation type="submission" date="2024-04" db="EMBL/GenBank/DDBJ databases">
        <authorList>
            <consortium name="Genoscope - CEA"/>
            <person name="William W."/>
        </authorList>
    </citation>
    <scope>NUCLEOTIDE SEQUENCE [LARGE SCALE GENOMIC DNA]</scope>
</reference>
<feature type="domain" description="G-protein coupled receptors family 3 profile" evidence="11">
    <location>
        <begin position="382"/>
        <end position="476"/>
    </location>
</feature>
<dbReference type="InterPro" id="IPR038550">
    <property type="entry name" value="GPCR_3_9-Cys_sf"/>
</dbReference>
<name>A0AAV2I9F9_LYMST</name>
<feature type="transmembrane region" description="Helical" evidence="10">
    <location>
        <begin position="451"/>
        <end position="470"/>
    </location>
</feature>
<keyword evidence="2" id="KW-1003">Cell membrane</keyword>
<protein>
    <recommendedName>
        <fullName evidence="11">G-protein coupled receptors family 3 profile domain-containing protein</fullName>
    </recommendedName>
</protein>
<proteinExistence type="predicted"/>
<dbReference type="InterPro" id="IPR028082">
    <property type="entry name" value="Peripla_BP_I"/>
</dbReference>
<evidence type="ECO:0000256" key="6">
    <source>
        <dbReference type="ARBA" id="ARBA00023136"/>
    </source>
</evidence>
<evidence type="ECO:0000256" key="1">
    <source>
        <dbReference type="ARBA" id="ARBA00004651"/>
    </source>
</evidence>
<dbReference type="InterPro" id="IPR000337">
    <property type="entry name" value="GPCR_3"/>
</dbReference>
<dbReference type="EMBL" id="CAXITT010000532">
    <property type="protein sequence ID" value="CAL1543191.1"/>
    <property type="molecule type" value="Genomic_DNA"/>
</dbReference>
<keyword evidence="7" id="KW-0675">Receptor</keyword>
<dbReference type="PROSITE" id="PS50259">
    <property type="entry name" value="G_PROTEIN_RECEP_F3_4"/>
    <property type="match status" value="1"/>
</dbReference>
<keyword evidence="13" id="KW-1185">Reference proteome</keyword>
<keyword evidence="8" id="KW-0325">Glycoprotein</keyword>
<evidence type="ECO:0000256" key="5">
    <source>
        <dbReference type="ARBA" id="ARBA00023040"/>
    </source>
</evidence>
<evidence type="ECO:0000256" key="4">
    <source>
        <dbReference type="ARBA" id="ARBA00022989"/>
    </source>
</evidence>
<dbReference type="Pfam" id="PF00003">
    <property type="entry name" value="7tm_3"/>
    <property type="match status" value="1"/>
</dbReference>
<dbReference type="Proteomes" id="UP001497497">
    <property type="component" value="Unassembled WGS sequence"/>
</dbReference>
<organism evidence="12 13">
    <name type="scientific">Lymnaea stagnalis</name>
    <name type="common">Great pond snail</name>
    <name type="synonym">Helix stagnalis</name>
    <dbReference type="NCBI Taxonomy" id="6523"/>
    <lineage>
        <taxon>Eukaryota</taxon>
        <taxon>Metazoa</taxon>
        <taxon>Spiralia</taxon>
        <taxon>Lophotrochozoa</taxon>
        <taxon>Mollusca</taxon>
        <taxon>Gastropoda</taxon>
        <taxon>Heterobranchia</taxon>
        <taxon>Euthyneura</taxon>
        <taxon>Panpulmonata</taxon>
        <taxon>Hygrophila</taxon>
        <taxon>Lymnaeoidea</taxon>
        <taxon>Lymnaeidae</taxon>
        <taxon>Lymnaea</taxon>
    </lineage>
</organism>
<feature type="transmembrane region" description="Helical" evidence="10">
    <location>
        <begin position="378"/>
        <end position="405"/>
    </location>
</feature>
<keyword evidence="5" id="KW-0297">G-protein coupled receptor</keyword>
<keyword evidence="4 10" id="KW-1133">Transmembrane helix</keyword>
<feature type="non-terminal residue" evidence="12">
    <location>
        <position position="1"/>
    </location>
</feature>
<comment type="caution">
    <text evidence="12">The sequence shown here is derived from an EMBL/GenBank/DDBJ whole genome shotgun (WGS) entry which is preliminary data.</text>
</comment>
<dbReference type="SUPFAM" id="SSF53822">
    <property type="entry name" value="Periplasmic binding protein-like I"/>
    <property type="match status" value="1"/>
</dbReference>
<comment type="subcellular location">
    <subcellularLocation>
        <location evidence="1">Cell membrane</location>
        <topology evidence="1">Multi-pass membrane protein</topology>
    </subcellularLocation>
</comment>
<evidence type="ECO:0000256" key="10">
    <source>
        <dbReference type="SAM" id="Phobius"/>
    </source>
</evidence>
<dbReference type="GO" id="GO:0005886">
    <property type="term" value="C:plasma membrane"/>
    <property type="evidence" value="ECO:0007669"/>
    <property type="project" value="UniProtKB-SubCell"/>
</dbReference>
<evidence type="ECO:0000313" key="13">
    <source>
        <dbReference type="Proteomes" id="UP001497497"/>
    </source>
</evidence>
<gene>
    <name evidence="12" type="ORF">GSLYS_00016725001</name>
</gene>
<dbReference type="Gene3D" id="3.40.50.2300">
    <property type="match status" value="2"/>
</dbReference>
<accession>A0AAV2I9F9</accession>
<dbReference type="InterPro" id="IPR050726">
    <property type="entry name" value="mGluR"/>
</dbReference>
<dbReference type="InterPro" id="IPR017978">
    <property type="entry name" value="GPCR_3_C"/>
</dbReference>
<evidence type="ECO:0000256" key="2">
    <source>
        <dbReference type="ARBA" id="ARBA00022475"/>
    </source>
</evidence>
<feature type="transmembrane region" description="Helical" evidence="10">
    <location>
        <begin position="417"/>
        <end position="439"/>
    </location>
</feature>
<evidence type="ECO:0000256" key="8">
    <source>
        <dbReference type="ARBA" id="ARBA00023180"/>
    </source>
</evidence>
<evidence type="ECO:0000256" key="3">
    <source>
        <dbReference type="ARBA" id="ARBA00022692"/>
    </source>
</evidence>
<dbReference type="AlphaFoldDB" id="A0AAV2I9F9"/>
<evidence type="ECO:0000256" key="7">
    <source>
        <dbReference type="ARBA" id="ARBA00023170"/>
    </source>
</evidence>
<dbReference type="PRINTS" id="PR00248">
    <property type="entry name" value="GPCRMGR"/>
</dbReference>
<dbReference type="PANTHER" id="PTHR24060">
    <property type="entry name" value="METABOTROPIC GLUTAMATE RECEPTOR"/>
    <property type="match status" value="1"/>
</dbReference>
<keyword evidence="3 10" id="KW-0812">Transmembrane</keyword>
<evidence type="ECO:0000259" key="11">
    <source>
        <dbReference type="PROSITE" id="PS50259"/>
    </source>
</evidence>
<evidence type="ECO:0000313" key="12">
    <source>
        <dbReference type="EMBL" id="CAL1543191.1"/>
    </source>
</evidence>
<dbReference type="Pfam" id="PF01094">
    <property type="entry name" value="ANF_receptor"/>
    <property type="match status" value="1"/>
</dbReference>
<dbReference type="InterPro" id="IPR001828">
    <property type="entry name" value="ANF_lig-bd_rcpt"/>
</dbReference>